<evidence type="ECO:0000259" key="5">
    <source>
        <dbReference type="SMART" id="SM00382"/>
    </source>
</evidence>
<dbReference type="Gene3D" id="3.40.50.300">
    <property type="entry name" value="P-loop containing nucleotide triphosphate hydrolases"/>
    <property type="match status" value="2"/>
</dbReference>
<feature type="domain" description="Clp ATPase C-terminal" evidence="6">
    <location>
        <begin position="534"/>
        <end position="625"/>
    </location>
</feature>
<dbReference type="SMART" id="SM01086">
    <property type="entry name" value="ClpB_D2-small"/>
    <property type="match status" value="1"/>
</dbReference>
<evidence type="ECO:0000256" key="1">
    <source>
        <dbReference type="ARBA" id="ARBA00022737"/>
    </source>
</evidence>
<dbReference type="Pfam" id="PF17871">
    <property type="entry name" value="AAA_lid_9"/>
    <property type="match status" value="1"/>
</dbReference>
<dbReference type="InterPro" id="IPR041546">
    <property type="entry name" value="ClpA/ClpB_AAA_lid"/>
</dbReference>
<keyword evidence="3" id="KW-0067">ATP-binding</keyword>
<evidence type="ECO:0000256" key="4">
    <source>
        <dbReference type="ARBA" id="ARBA00023186"/>
    </source>
</evidence>
<dbReference type="InterPro" id="IPR027417">
    <property type="entry name" value="P-loop_NTPase"/>
</dbReference>
<feature type="domain" description="AAA+ ATPase" evidence="5">
    <location>
        <begin position="366"/>
        <end position="506"/>
    </location>
</feature>
<dbReference type="PRINTS" id="PR00300">
    <property type="entry name" value="CLPPROTEASEA"/>
</dbReference>
<reference evidence="7 8" key="1">
    <citation type="submission" date="2024-01" db="EMBL/GenBank/DDBJ databases">
        <title>A telomere-to-telomere, gap-free genome of sweet tea (Lithocarpus litseifolius).</title>
        <authorList>
            <person name="Zhou J."/>
        </authorList>
    </citation>
    <scope>NUCLEOTIDE SEQUENCE [LARGE SCALE GENOMIC DNA]</scope>
    <source>
        <strain evidence="7">Zhou-2022a</strain>
        <tissue evidence="7">Leaf</tissue>
    </source>
</reference>
<dbReference type="InterPro" id="IPR018368">
    <property type="entry name" value="ClpA/B_CS1"/>
</dbReference>
<keyword evidence="2" id="KW-0547">Nucleotide-binding</keyword>
<evidence type="ECO:0000259" key="6">
    <source>
        <dbReference type="SMART" id="SM01086"/>
    </source>
</evidence>
<feature type="domain" description="AAA+ ATPase" evidence="5">
    <location>
        <begin position="83"/>
        <end position="228"/>
    </location>
</feature>
<dbReference type="CDD" id="cd19499">
    <property type="entry name" value="RecA-like_ClpB_Hsp104-like"/>
    <property type="match status" value="1"/>
</dbReference>
<dbReference type="InterPro" id="IPR050130">
    <property type="entry name" value="ClpA_ClpB"/>
</dbReference>
<dbReference type="PANTHER" id="PTHR11638:SF189">
    <property type="entry name" value="CLP R DOMAIN-CONTAINING PROTEIN"/>
    <property type="match status" value="1"/>
</dbReference>
<dbReference type="GO" id="GO:0005737">
    <property type="term" value="C:cytoplasm"/>
    <property type="evidence" value="ECO:0007669"/>
    <property type="project" value="TreeGrafter"/>
</dbReference>
<proteinExistence type="predicted"/>
<evidence type="ECO:0000313" key="8">
    <source>
        <dbReference type="Proteomes" id="UP001459277"/>
    </source>
</evidence>
<keyword evidence="1" id="KW-0677">Repeat</keyword>
<dbReference type="Pfam" id="PF10431">
    <property type="entry name" value="ClpB_D2-small"/>
    <property type="match status" value="1"/>
</dbReference>
<sequence length="626" mass="69823">MEKLSRQPFKIDVLMKYGTDLTKMAGEVNLYILLLPNALPGMKICVNGRSMHLIMAAFQGKLDPVIGRQHQLERVEQILLKRRKNNPCLVGDPGVGKTVIVEGLAQAIANATVPPKLQDKKVFAIDMGRLVAGASCRGEFEERITQLVDEVKQSDGSIILFIDEVHTLIGAGSGRGALDAANMLKPALARGELKCIGATTQDEYRKYIEADSALKRRFQSVEVPEPSVDEAIEILKLLCGKYETHHNVKYSEEALVAAARLSNQYISDRFLPDKAIDLIDEAGAQAQLQNLIVSNERRVLIESDIQQIVSLWTGIPIEIVTPEESQRLMNMENALHNRIIGQHEAVEAVSRAVRRARAGIRDPLQPIASLMFTGPTGVGKTQLANALAVEYFGSKESMIRLDMSEYMESHSVSNLFGSPPGYVGYDEGGQLTEAVRLRPHSLILFDEIEKAHPSVFNVMLQILDDGRLTDNKGRKVDFKNAVIIMTSNIGGSLVMREHSLGFDQVKMEVAEELRENFRPEFLNRIDEVVLFCQLSSSEIKEIADIMLKEVSERLIKAKKIKLKVNEKVREMLVREGYNPNYGARPLRRTIVRLLEDNLAEEILRGNIKEGDSVTVGLDDKGDIKFF</sequence>
<dbReference type="GO" id="GO:0016887">
    <property type="term" value="F:ATP hydrolysis activity"/>
    <property type="evidence" value="ECO:0007669"/>
    <property type="project" value="InterPro"/>
</dbReference>
<dbReference type="SUPFAM" id="SSF52540">
    <property type="entry name" value="P-loop containing nucleoside triphosphate hydrolases"/>
    <property type="match status" value="2"/>
</dbReference>
<evidence type="ECO:0000313" key="7">
    <source>
        <dbReference type="EMBL" id="KAL0014645.1"/>
    </source>
</evidence>
<dbReference type="FunFam" id="1.10.8.60:FF:000017">
    <property type="entry name" value="ATP-dependent chaperone ClpB"/>
    <property type="match status" value="1"/>
</dbReference>
<dbReference type="AlphaFoldDB" id="A0AAW2DZ82"/>
<keyword evidence="4" id="KW-0143">Chaperone</keyword>
<dbReference type="InterPro" id="IPR019489">
    <property type="entry name" value="Clp_ATPase_C"/>
</dbReference>
<evidence type="ECO:0000256" key="2">
    <source>
        <dbReference type="ARBA" id="ARBA00022741"/>
    </source>
</evidence>
<evidence type="ECO:0000256" key="3">
    <source>
        <dbReference type="ARBA" id="ARBA00022840"/>
    </source>
</evidence>
<dbReference type="PROSITE" id="PS00870">
    <property type="entry name" value="CLPAB_1"/>
    <property type="match status" value="1"/>
</dbReference>
<name>A0AAW2DZ82_9ROSI</name>
<evidence type="ECO:0008006" key="9">
    <source>
        <dbReference type="Google" id="ProtNLM"/>
    </source>
</evidence>
<protein>
    <recommendedName>
        <fullName evidence="9">Clp protease ATP binding subunit</fullName>
    </recommendedName>
</protein>
<dbReference type="FunFam" id="3.40.50.300:FF:000025">
    <property type="entry name" value="ATP-dependent Clp protease subunit"/>
    <property type="match status" value="1"/>
</dbReference>
<dbReference type="InterPro" id="IPR003593">
    <property type="entry name" value="AAA+_ATPase"/>
</dbReference>
<dbReference type="GO" id="GO:0034605">
    <property type="term" value="P:cellular response to heat"/>
    <property type="evidence" value="ECO:0007669"/>
    <property type="project" value="TreeGrafter"/>
</dbReference>
<dbReference type="FunFam" id="3.40.50.300:FF:000010">
    <property type="entry name" value="Chaperone clpB 1, putative"/>
    <property type="match status" value="1"/>
</dbReference>
<dbReference type="PANTHER" id="PTHR11638">
    <property type="entry name" value="ATP-DEPENDENT CLP PROTEASE"/>
    <property type="match status" value="1"/>
</dbReference>
<dbReference type="CDD" id="cd00009">
    <property type="entry name" value="AAA"/>
    <property type="match status" value="1"/>
</dbReference>
<gene>
    <name evidence="7" type="ORF">SO802_001714</name>
</gene>
<dbReference type="Gene3D" id="1.10.8.60">
    <property type="match status" value="2"/>
</dbReference>
<dbReference type="Pfam" id="PF07724">
    <property type="entry name" value="AAA_2"/>
    <property type="match status" value="1"/>
</dbReference>
<dbReference type="InterPro" id="IPR001270">
    <property type="entry name" value="ClpA/B"/>
</dbReference>
<accession>A0AAW2DZ82</accession>
<keyword evidence="8" id="KW-1185">Reference proteome</keyword>
<dbReference type="SMART" id="SM00382">
    <property type="entry name" value="AAA"/>
    <property type="match status" value="2"/>
</dbReference>
<dbReference type="Pfam" id="PF00004">
    <property type="entry name" value="AAA"/>
    <property type="match status" value="1"/>
</dbReference>
<comment type="caution">
    <text evidence="7">The sequence shown here is derived from an EMBL/GenBank/DDBJ whole genome shotgun (WGS) entry which is preliminary data.</text>
</comment>
<dbReference type="Proteomes" id="UP001459277">
    <property type="component" value="Unassembled WGS sequence"/>
</dbReference>
<organism evidence="7 8">
    <name type="scientific">Lithocarpus litseifolius</name>
    <dbReference type="NCBI Taxonomy" id="425828"/>
    <lineage>
        <taxon>Eukaryota</taxon>
        <taxon>Viridiplantae</taxon>
        <taxon>Streptophyta</taxon>
        <taxon>Embryophyta</taxon>
        <taxon>Tracheophyta</taxon>
        <taxon>Spermatophyta</taxon>
        <taxon>Magnoliopsida</taxon>
        <taxon>eudicotyledons</taxon>
        <taxon>Gunneridae</taxon>
        <taxon>Pentapetalae</taxon>
        <taxon>rosids</taxon>
        <taxon>fabids</taxon>
        <taxon>Fagales</taxon>
        <taxon>Fagaceae</taxon>
        <taxon>Lithocarpus</taxon>
    </lineage>
</organism>
<dbReference type="GO" id="GO:0005524">
    <property type="term" value="F:ATP binding"/>
    <property type="evidence" value="ECO:0007669"/>
    <property type="project" value="UniProtKB-KW"/>
</dbReference>
<dbReference type="EMBL" id="JAZDWU010000001">
    <property type="protein sequence ID" value="KAL0014645.1"/>
    <property type="molecule type" value="Genomic_DNA"/>
</dbReference>
<dbReference type="InterPro" id="IPR003959">
    <property type="entry name" value="ATPase_AAA_core"/>
</dbReference>